<feature type="compositionally biased region" description="Polar residues" evidence="1">
    <location>
        <begin position="60"/>
        <end position="76"/>
    </location>
</feature>
<dbReference type="AlphaFoldDB" id="A0A6A3BHY5"/>
<dbReference type="EMBL" id="VEPZ02000857">
    <property type="protein sequence ID" value="KAE8715815.1"/>
    <property type="molecule type" value="Genomic_DNA"/>
</dbReference>
<keyword evidence="3" id="KW-1185">Reference proteome</keyword>
<feature type="region of interest" description="Disordered" evidence="1">
    <location>
        <begin position="56"/>
        <end position="91"/>
    </location>
</feature>
<feature type="region of interest" description="Disordered" evidence="1">
    <location>
        <begin position="158"/>
        <end position="180"/>
    </location>
</feature>
<dbReference type="Proteomes" id="UP000436088">
    <property type="component" value="Unassembled WGS sequence"/>
</dbReference>
<feature type="compositionally biased region" description="Basic and acidic residues" evidence="1">
    <location>
        <begin position="327"/>
        <end position="338"/>
    </location>
</feature>
<evidence type="ECO:0000313" key="2">
    <source>
        <dbReference type="EMBL" id="KAE8715815.1"/>
    </source>
</evidence>
<proteinExistence type="predicted"/>
<sequence length="572" mass="63346">MAANEGNMKIEKLDGALKTFLEGLRTGTMLKGEQGDAQRLLEAIVVAGKLTELVGDGKESSWNGQDEPSTVRSQGKPSGKNDKANSGSKKKVSKEKLKYYFCDSPHRISGCPEKRRLATIMKRMEEGEVAKVGVGTSVKAAKPGKRFGSIEGVNAAKQGTRRGKSVDVEAAKPKRKPDAISSVQAIKSGGRLGEATCSRVAESRAKDGATTSSQVVNPRSRCDETAGVKAVKMEAWSRLMRLRHKWTLKEYVSRFRRFMLKVSSLTKEDGFFTFMFGLKPWAKKILELREVKELSKALTTVESIKEFGVKKNNTSKAKSKANGSGKRFCDEGKSKDEECCSSSGRESPLNDEPDGGSVLQNYPRGVESSKVMDEPKIELSREEDEPWIEEALRVGSIRVISAKASRSQVQEELSVSKEFVEHVRVENMASETILREGLKEINRLFPNIKISPYKDDEEEQDLEHSHPAVRGKEVEKIAISGDKRKCVSQAIAHGVTMNQVAPTDWLDLDLEKANGQQSDTQQLNEAGDASDMVLQDYINYLTGAIEGLPVPPEFLFQIGDFRYQKRTLMIKD</sequence>
<evidence type="ECO:0000313" key="3">
    <source>
        <dbReference type="Proteomes" id="UP000436088"/>
    </source>
</evidence>
<gene>
    <name evidence="2" type="ORF">F3Y22_tig00110160pilonHSYRG00659</name>
</gene>
<feature type="compositionally biased region" description="Low complexity" evidence="1">
    <location>
        <begin position="313"/>
        <end position="326"/>
    </location>
</feature>
<organism evidence="2 3">
    <name type="scientific">Hibiscus syriacus</name>
    <name type="common">Rose of Sharon</name>
    <dbReference type="NCBI Taxonomy" id="106335"/>
    <lineage>
        <taxon>Eukaryota</taxon>
        <taxon>Viridiplantae</taxon>
        <taxon>Streptophyta</taxon>
        <taxon>Embryophyta</taxon>
        <taxon>Tracheophyta</taxon>
        <taxon>Spermatophyta</taxon>
        <taxon>Magnoliopsida</taxon>
        <taxon>eudicotyledons</taxon>
        <taxon>Gunneridae</taxon>
        <taxon>Pentapetalae</taxon>
        <taxon>rosids</taxon>
        <taxon>malvids</taxon>
        <taxon>Malvales</taxon>
        <taxon>Malvaceae</taxon>
        <taxon>Malvoideae</taxon>
        <taxon>Hibiscus</taxon>
    </lineage>
</organism>
<feature type="region of interest" description="Disordered" evidence="1">
    <location>
        <begin position="313"/>
        <end position="362"/>
    </location>
</feature>
<name>A0A6A3BHY5_HIBSY</name>
<evidence type="ECO:0000256" key="1">
    <source>
        <dbReference type="SAM" id="MobiDB-lite"/>
    </source>
</evidence>
<comment type="caution">
    <text evidence="2">The sequence shown here is derived from an EMBL/GenBank/DDBJ whole genome shotgun (WGS) entry which is preliminary data.</text>
</comment>
<reference evidence="2" key="1">
    <citation type="submission" date="2019-09" db="EMBL/GenBank/DDBJ databases">
        <title>Draft genome information of white flower Hibiscus syriacus.</title>
        <authorList>
            <person name="Kim Y.-M."/>
        </authorList>
    </citation>
    <scope>NUCLEOTIDE SEQUENCE [LARGE SCALE GENOMIC DNA]</scope>
    <source>
        <strain evidence="2">YM2019G1</strain>
    </source>
</reference>
<accession>A0A6A3BHY5</accession>
<protein>
    <recommendedName>
        <fullName evidence="4">Retrotransposon gag domain-containing protein</fullName>
    </recommendedName>
</protein>
<feature type="compositionally biased region" description="Basic and acidic residues" evidence="1">
    <location>
        <begin position="164"/>
        <end position="178"/>
    </location>
</feature>
<evidence type="ECO:0008006" key="4">
    <source>
        <dbReference type="Google" id="ProtNLM"/>
    </source>
</evidence>